<reference evidence="2 3" key="1">
    <citation type="journal article" date="2012" name="Genome Biol.">
        <title>Genome and low-iron response of an oceanic diatom adapted to chronic iron limitation.</title>
        <authorList>
            <person name="Lommer M."/>
            <person name="Specht M."/>
            <person name="Roy A.S."/>
            <person name="Kraemer L."/>
            <person name="Andreson R."/>
            <person name="Gutowska M.A."/>
            <person name="Wolf J."/>
            <person name="Bergner S.V."/>
            <person name="Schilhabel M.B."/>
            <person name="Klostermeier U.C."/>
            <person name="Beiko R.G."/>
            <person name="Rosenstiel P."/>
            <person name="Hippler M."/>
            <person name="Laroche J."/>
        </authorList>
    </citation>
    <scope>NUCLEOTIDE SEQUENCE [LARGE SCALE GENOMIC DNA]</scope>
    <source>
        <strain evidence="2 3">CCMP1005</strain>
    </source>
</reference>
<feature type="compositionally biased region" description="Acidic residues" evidence="1">
    <location>
        <begin position="94"/>
        <end position="103"/>
    </location>
</feature>
<keyword evidence="3" id="KW-1185">Reference proteome</keyword>
<protein>
    <submittedName>
        <fullName evidence="2">Uncharacterized protein</fullName>
    </submittedName>
</protein>
<comment type="caution">
    <text evidence="2">The sequence shown here is derived from an EMBL/GenBank/DDBJ whole genome shotgun (WGS) entry which is preliminary data.</text>
</comment>
<gene>
    <name evidence="2" type="ORF">THAOC_25612</name>
</gene>
<accession>K0RNX5</accession>
<evidence type="ECO:0000313" key="2">
    <source>
        <dbReference type="EMBL" id="EJK54735.1"/>
    </source>
</evidence>
<feature type="region of interest" description="Disordered" evidence="1">
    <location>
        <begin position="74"/>
        <end position="103"/>
    </location>
</feature>
<dbReference type="EMBL" id="AGNL01035359">
    <property type="protein sequence ID" value="EJK54735.1"/>
    <property type="molecule type" value="Genomic_DNA"/>
</dbReference>
<dbReference type="Proteomes" id="UP000266841">
    <property type="component" value="Unassembled WGS sequence"/>
</dbReference>
<dbReference type="AlphaFoldDB" id="K0RNX5"/>
<evidence type="ECO:0000313" key="3">
    <source>
        <dbReference type="Proteomes" id="UP000266841"/>
    </source>
</evidence>
<proteinExistence type="predicted"/>
<evidence type="ECO:0000256" key="1">
    <source>
        <dbReference type="SAM" id="MobiDB-lite"/>
    </source>
</evidence>
<organism evidence="2 3">
    <name type="scientific">Thalassiosira oceanica</name>
    <name type="common">Marine diatom</name>
    <dbReference type="NCBI Taxonomy" id="159749"/>
    <lineage>
        <taxon>Eukaryota</taxon>
        <taxon>Sar</taxon>
        <taxon>Stramenopiles</taxon>
        <taxon>Ochrophyta</taxon>
        <taxon>Bacillariophyta</taxon>
        <taxon>Coscinodiscophyceae</taxon>
        <taxon>Thalassiosirophycidae</taxon>
        <taxon>Thalassiosirales</taxon>
        <taxon>Thalassiosiraceae</taxon>
        <taxon>Thalassiosira</taxon>
    </lineage>
</organism>
<sequence>MLHATTSVHCYAAAQFLGNGFYSSCCSECREDDGPVKIRGGYDDPSDIGDETDDPELDEAAIAGMAADYEAQQNIIDQERREEEKEEQNAAQDFPEDNQAEPV</sequence>
<name>K0RNX5_THAOC</name>